<dbReference type="Proteomes" id="UP000784294">
    <property type="component" value="Unassembled WGS sequence"/>
</dbReference>
<evidence type="ECO:0000313" key="3">
    <source>
        <dbReference type="Proteomes" id="UP000784294"/>
    </source>
</evidence>
<feature type="compositionally biased region" description="Polar residues" evidence="1">
    <location>
        <begin position="51"/>
        <end position="67"/>
    </location>
</feature>
<comment type="caution">
    <text evidence="2">The sequence shown here is derived from an EMBL/GenBank/DDBJ whole genome shotgun (WGS) entry which is preliminary data.</text>
</comment>
<feature type="compositionally biased region" description="Basic and acidic residues" evidence="1">
    <location>
        <begin position="73"/>
        <end position="89"/>
    </location>
</feature>
<evidence type="ECO:0000313" key="2">
    <source>
        <dbReference type="EMBL" id="VEL39190.1"/>
    </source>
</evidence>
<accession>A0A448XL33</accession>
<organism evidence="2 3">
    <name type="scientific">Protopolystoma xenopodis</name>
    <dbReference type="NCBI Taxonomy" id="117903"/>
    <lineage>
        <taxon>Eukaryota</taxon>
        <taxon>Metazoa</taxon>
        <taxon>Spiralia</taxon>
        <taxon>Lophotrochozoa</taxon>
        <taxon>Platyhelminthes</taxon>
        <taxon>Monogenea</taxon>
        <taxon>Polyopisthocotylea</taxon>
        <taxon>Polystomatidea</taxon>
        <taxon>Polystomatidae</taxon>
        <taxon>Protopolystoma</taxon>
    </lineage>
</organism>
<evidence type="ECO:0000256" key="1">
    <source>
        <dbReference type="SAM" id="MobiDB-lite"/>
    </source>
</evidence>
<protein>
    <submittedName>
        <fullName evidence="2">Uncharacterized protein</fullName>
    </submittedName>
</protein>
<dbReference type="EMBL" id="CAAALY010260392">
    <property type="protein sequence ID" value="VEL39190.1"/>
    <property type="molecule type" value="Genomic_DNA"/>
</dbReference>
<keyword evidence="3" id="KW-1185">Reference proteome</keyword>
<dbReference type="AlphaFoldDB" id="A0A448XL33"/>
<reference evidence="2" key="1">
    <citation type="submission" date="2018-11" db="EMBL/GenBank/DDBJ databases">
        <authorList>
            <consortium name="Pathogen Informatics"/>
        </authorList>
    </citation>
    <scope>NUCLEOTIDE SEQUENCE</scope>
</reference>
<sequence>MTKLRKQGPITSIKTQTLEAQWSRRIHSACLPRSVCLGQAVASESVVQDTCSQSDSQPGSGRLSTTYALPPAIDRRRSTADRRPPTAKS</sequence>
<name>A0A448XL33_9PLAT</name>
<gene>
    <name evidence="2" type="ORF">PXEA_LOCUS32630</name>
</gene>
<proteinExistence type="predicted"/>
<feature type="region of interest" description="Disordered" evidence="1">
    <location>
        <begin position="51"/>
        <end position="89"/>
    </location>
</feature>